<evidence type="ECO:0000313" key="2">
    <source>
        <dbReference type="Proteomes" id="UP000324800"/>
    </source>
</evidence>
<proteinExistence type="predicted"/>
<gene>
    <name evidence="1" type="ORF">EZS28_012761</name>
</gene>
<dbReference type="Proteomes" id="UP000324800">
    <property type="component" value="Unassembled WGS sequence"/>
</dbReference>
<sequence length="219" mass="25463">MRDQNEENSEPAGDRVELGQVLVDYPDYDRCDDLRDQMDQQSLLQSYFYESFVVTGGEGGLRTVLLSSSFSDSLSMLFSFYYQFQTDELTGKNMLQIGQDYDNLYQLIEEDEDEDEEEEDDDDDDDDEEKAVVVVFGIESYKDQLKLIFQFNYVKKGDVLYCKEEYGVLNGNYQSGTYKEGEQSPELKLKGESDKLYQNYKYYFSGSIQRLDNDSIDPV</sequence>
<reference evidence="1 2" key="1">
    <citation type="submission" date="2019-03" db="EMBL/GenBank/DDBJ databases">
        <title>Single cell metagenomics reveals metabolic interactions within the superorganism composed of flagellate Streblomastix strix and complex community of Bacteroidetes bacteria on its surface.</title>
        <authorList>
            <person name="Treitli S.C."/>
            <person name="Kolisko M."/>
            <person name="Husnik F."/>
            <person name="Keeling P."/>
            <person name="Hampl V."/>
        </authorList>
    </citation>
    <scope>NUCLEOTIDE SEQUENCE [LARGE SCALE GENOMIC DNA]</scope>
    <source>
        <strain evidence="1">ST1C</strain>
    </source>
</reference>
<accession>A0A5J4WB14</accession>
<dbReference type="AlphaFoldDB" id="A0A5J4WB14"/>
<dbReference type="EMBL" id="SNRW01002787">
    <property type="protein sequence ID" value="KAA6391712.1"/>
    <property type="molecule type" value="Genomic_DNA"/>
</dbReference>
<organism evidence="1 2">
    <name type="scientific">Streblomastix strix</name>
    <dbReference type="NCBI Taxonomy" id="222440"/>
    <lineage>
        <taxon>Eukaryota</taxon>
        <taxon>Metamonada</taxon>
        <taxon>Preaxostyla</taxon>
        <taxon>Oxymonadida</taxon>
        <taxon>Streblomastigidae</taxon>
        <taxon>Streblomastix</taxon>
    </lineage>
</organism>
<protein>
    <submittedName>
        <fullName evidence="1">Uncharacterized protein</fullName>
    </submittedName>
</protein>
<name>A0A5J4WB14_9EUKA</name>
<evidence type="ECO:0000313" key="1">
    <source>
        <dbReference type="EMBL" id="KAA6391712.1"/>
    </source>
</evidence>
<comment type="caution">
    <text evidence="1">The sequence shown here is derived from an EMBL/GenBank/DDBJ whole genome shotgun (WGS) entry which is preliminary data.</text>
</comment>